<evidence type="ECO:0000256" key="5">
    <source>
        <dbReference type="ARBA" id="ARBA00023001"/>
    </source>
</evidence>
<dbReference type="Gene3D" id="3.20.20.80">
    <property type="entry name" value="Glycosidases"/>
    <property type="match status" value="1"/>
</dbReference>
<evidence type="ECO:0000256" key="4">
    <source>
        <dbReference type="ARBA" id="ARBA00022801"/>
    </source>
</evidence>
<feature type="active site" description="Proton donor" evidence="9">
    <location>
        <position position="167"/>
    </location>
</feature>
<dbReference type="InterPro" id="IPR017853">
    <property type="entry name" value="GH"/>
</dbReference>
<evidence type="ECO:0000256" key="10">
    <source>
        <dbReference type="PIRSR" id="PIRSR617736-2"/>
    </source>
</evidence>
<feature type="binding site" evidence="10">
    <location>
        <position position="397"/>
    </location>
    <ligand>
        <name>substrate</name>
    </ligand>
</feature>
<dbReference type="PATRIC" id="fig|1335048.3.peg.1335"/>
<name>A0A159Z0X1_9RHOB</name>
<evidence type="ECO:0000256" key="8">
    <source>
        <dbReference type="ARBA" id="ARBA00023326"/>
    </source>
</evidence>
<dbReference type="EMBL" id="CP012661">
    <property type="protein sequence ID" value="AMY68541.1"/>
    <property type="molecule type" value="Genomic_DNA"/>
</dbReference>
<dbReference type="STRING" id="1335048.AKL17_1285"/>
<organism evidence="12 13">
    <name type="scientific">Frigidibacter mobilis</name>
    <dbReference type="NCBI Taxonomy" id="1335048"/>
    <lineage>
        <taxon>Bacteria</taxon>
        <taxon>Pseudomonadati</taxon>
        <taxon>Pseudomonadota</taxon>
        <taxon>Alphaproteobacteria</taxon>
        <taxon>Rhodobacterales</taxon>
        <taxon>Paracoccaceae</taxon>
        <taxon>Frigidibacter</taxon>
    </lineage>
</organism>
<evidence type="ECO:0000256" key="1">
    <source>
        <dbReference type="ARBA" id="ARBA00000448"/>
    </source>
</evidence>
<dbReference type="GO" id="GO:0030245">
    <property type="term" value="P:cellulose catabolic process"/>
    <property type="evidence" value="ECO:0007669"/>
    <property type="project" value="UniProtKB-KW"/>
</dbReference>
<evidence type="ECO:0000313" key="13">
    <source>
        <dbReference type="Proteomes" id="UP000076128"/>
    </source>
</evidence>
<keyword evidence="7 11" id="KW-0326">Glycosidase</keyword>
<feature type="binding site" evidence="10">
    <location>
        <position position="294"/>
    </location>
    <ligand>
        <name>substrate</name>
    </ligand>
</feature>
<keyword evidence="8" id="KW-0624">Polysaccharide degradation</keyword>
<dbReference type="NCBIfam" id="TIGR03356">
    <property type="entry name" value="BGL"/>
    <property type="match status" value="1"/>
</dbReference>
<evidence type="ECO:0000256" key="7">
    <source>
        <dbReference type="ARBA" id="ARBA00023295"/>
    </source>
</evidence>
<feature type="binding site" evidence="10">
    <location>
        <position position="166"/>
    </location>
    <ligand>
        <name>substrate</name>
    </ligand>
</feature>
<dbReference type="PANTHER" id="PTHR10353:SF36">
    <property type="entry name" value="LP05116P"/>
    <property type="match status" value="1"/>
</dbReference>
<keyword evidence="13" id="KW-1185">Reference proteome</keyword>
<evidence type="ECO:0000256" key="6">
    <source>
        <dbReference type="ARBA" id="ARBA00023277"/>
    </source>
</evidence>
<dbReference type="InterPro" id="IPR017736">
    <property type="entry name" value="Glyco_hydro_1_beta-glucosidase"/>
</dbReference>
<dbReference type="GO" id="GO:0008422">
    <property type="term" value="F:beta-glucosidase activity"/>
    <property type="evidence" value="ECO:0007669"/>
    <property type="project" value="UniProtKB-EC"/>
</dbReference>
<dbReference type="InterPro" id="IPR033132">
    <property type="entry name" value="GH_1_N_CS"/>
</dbReference>
<feature type="binding site" evidence="10">
    <location>
        <position position="122"/>
    </location>
    <ligand>
        <name>substrate</name>
    </ligand>
</feature>
<dbReference type="GO" id="GO:0005829">
    <property type="term" value="C:cytosol"/>
    <property type="evidence" value="ECO:0007669"/>
    <property type="project" value="TreeGrafter"/>
</dbReference>
<dbReference type="PANTHER" id="PTHR10353">
    <property type="entry name" value="GLYCOSYL HYDROLASE"/>
    <property type="match status" value="1"/>
</dbReference>
<keyword evidence="6" id="KW-0119">Carbohydrate metabolism</keyword>
<evidence type="ECO:0000256" key="11">
    <source>
        <dbReference type="RuleBase" id="RU361175"/>
    </source>
</evidence>
<dbReference type="AlphaFoldDB" id="A0A159Z0X1"/>
<dbReference type="OrthoDB" id="9765195at2"/>
<dbReference type="EC" id="3.2.1.21" evidence="3 11"/>
<keyword evidence="5" id="KW-0136">Cellulose degradation</keyword>
<gene>
    <name evidence="12" type="ORF">AKL17_1285</name>
</gene>
<evidence type="ECO:0000256" key="9">
    <source>
        <dbReference type="PIRSR" id="PIRSR617736-1"/>
    </source>
</evidence>
<dbReference type="InterPro" id="IPR001360">
    <property type="entry name" value="Glyco_hydro_1"/>
</dbReference>
<protein>
    <recommendedName>
        <fullName evidence="3 11">Beta-glucosidase</fullName>
        <ecNumber evidence="3 11">3.2.1.21</ecNumber>
    </recommendedName>
</protein>
<dbReference type="KEGG" id="daa:AKL17_1285"/>
<comment type="catalytic activity">
    <reaction evidence="1 11">
        <text>Hydrolysis of terminal, non-reducing beta-D-glucosyl residues with release of beta-D-glucose.</text>
        <dbReference type="EC" id="3.2.1.21"/>
    </reaction>
</comment>
<feature type="binding site" evidence="10">
    <location>
        <begin position="404"/>
        <end position="405"/>
    </location>
    <ligand>
        <name>substrate</name>
    </ligand>
</feature>
<proteinExistence type="inferred from homology"/>
<dbReference type="FunFam" id="3.20.20.80:FF:000004">
    <property type="entry name" value="Beta-glucosidase 6-phospho-beta-glucosidase"/>
    <property type="match status" value="1"/>
</dbReference>
<feature type="binding site" evidence="10">
    <location>
        <position position="22"/>
    </location>
    <ligand>
        <name>substrate</name>
    </ligand>
</feature>
<dbReference type="Proteomes" id="UP000076128">
    <property type="component" value="Chromosome"/>
</dbReference>
<dbReference type="PRINTS" id="PR00131">
    <property type="entry name" value="GLHYDRLASE1"/>
</dbReference>
<dbReference type="RefSeq" id="WP_066811678.1">
    <property type="nucleotide sequence ID" value="NZ_CP012661.1"/>
</dbReference>
<evidence type="ECO:0000313" key="12">
    <source>
        <dbReference type="EMBL" id="AMY68541.1"/>
    </source>
</evidence>
<keyword evidence="4 11" id="KW-0378">Hydrolase</keyword>
<reference evidence="12 13" key="1">
    <citation type="submission" date="2015-09" db="EMBL/GenBank/DDBJ databases">
        <title>Complete genome sequence of Defluviimonas alba cai42t isolated from an oilfield in Xinjiang.</title>
        <authorList>
            <person name="Geng S."/>
            <person name="Pan X."/>
            <person name="Wu X."/>
        </authorList>
    </citation>
    <scope>NUCLEOTIDE SEQUENCE [LARGE SCALE GENOMIC DNA]</scope>
    <source>
        <strain evidence="13">cai42</strain>
    </source>
</reference>
<dbReference type="SUPFAM" id="SSF51445">
    <property type="entry name" value="(Trans)glycosidases"/>
    <property type="match status" value="1"/>
</dbReference>
<dbReference type="PROSITE" id="PS00653">
    <property type="entry name" value="GLYCOSYL_HYDROL_F1_2"/>
    <property type="match status" value="1"/>
</dbReference>
<evidence type="ECO:0000256" key="2">
    <source>
        <dbReference type="ARBA" id="ARBA00010838"/>
    </source>
</evidence>
<accession>A0A159Z0X1</accession>
<comment type="similarity">
    <text evidence="2 11">Belongs to the glycosyl hydrolase 1 family.</text>
</comment>
<sequence length="442" mass="48755">MRFRRGDFPEGFVFGTATSAYQIEGSRLGGAGPCHWDTFAATPGNVVRAEDGARACEHVHHWPEDLDLVRDGNFDAYRFSVNWARVLPEGRGTVNAEGMDYYDRLVDGMLARGLQPWLTLYHWDMPSDLAMRGGWANPDVAGWFSDYARLVMGRLGDRITATATINEPWCVAWLSHFLGIHAPGLRDIRAAAHAMHHVLLAHGTALQALRADGHRDLGIVLNMEVCAPASEAPEDRAAAATQDAIFNRWFLEAITQGSYPAEALAGLEPHLPRGWQQDMAQIAQPLDWLGVNYYTRRFHAAAPGQPWPATREVPGPGPKTGSGWEIYPEGLEQFLLRAGAAVGKLPIHVTETGMAWPDQVVQGQVNDAERIAFMDSHLAAAGRALKAGVNLQGFFCWSLLDNYEWAEGYDKRFGLVHVDFDTLSRRPKASYVALADALTRSS</sequence>
<evidence type="ECO:0000256" key="3">
    <source>
        <dbReference type="ARBA" id="ARBA00012744"/>
    </source>
</evidence>
<dbReference type="Pfam" id="PF00232">
    <property type="entry name" value="Glyco_hydro_1"/>
    <property type="match status" value="1"/>
</dbReference>
<feature type="active site" description="Nucleophile" evidence="9">
    <location>
        <position position="351"/>
    </location>
</feature>